<dbReference type="InterPro" id="IPR051532">
    <property type="entry name" value="Ester_Hydrolysis_Enzymes"/>
</dbReference>
<dbReference type="PANTHER" id="PTHR30383">
    <property type="entry name" value="THIOESTERASE 1/PROTEASE 1/LYSOPHOSPHOLIPASE L1"/>
    <property type="match status" value="1"/>
</dbReference>
<organism evidence="2">
    <name type="scientific">Rheinheimera sp. BAL341</name>
    <dbReference type="NCBI Taxonomy" id="1708203"/>
    <lineage>
        <taxon>Bacteria</taxon>
        <taxon>Pseudomonadati</taxon>
        <taxon>Pseudomonadota</taxon>
        <taxon>Gammaproteobacteria</taxon>
        <taxon>Chromatiales</taxon>
        <taxon>Chromatiaceae</taxon>
        <taxon>Rheinheimera</taxon>
    </lineage>
</organism>
<dbReference type="EMBL" id="CAAJGR010000006">
    <property type="protein sequence ID" value="VHO05817.1"/>
    <property type="molecule type" value="Genomic_DNA"/>
</dbReference>
<dbReference type="Gene3D" id="1.25.40.10">
    <property type="entry name" value="Tetratricopeptide repeat domain"/>
    <property type="match status" value="1"/>
</dbReference>
<reference evidence="2" key="1">
    <citation type="submission" date="2019-04" db="EMBL/GenBank/DDBJ databases">
        <authorList>
            <person name="Brambilla D."/>
        </authorList>
    </citation>
    <scope>NUCLEOTIDE SEQUENCE</scope>
    <source>
        <strain evidence="2">BAL1</strain>
    </source>
</reference>
<dbReference type="Gene3D" id="3.40.50.1110">
    <property type="entry name" value="SGNH hydrolase"/>
    <property type="match status" value="1"/>
</dbReference>
<proteinExistence type="predicted"/>
<keyword evidence="1" id="KW-0812">Transmembrane</keyword>
<feature type="transmembrane region" description="Helical" evidence="1">
    <location>
        <begin position="13"/>
        <end position="34"/>
    </location>
</feature>
<dbReference type="SUPFAM" id="SSF52266">
    <property type="entry name" value="SGNH hydrolase"/>
    <property type="match status" value="1"/>
</dbReference>
<dbReference type="AlphaFoldDB" id="A0A486XWC6"/>
<name>A0A486XWC6_9GAMM</name>
<sequence length="623" mass="68752">MQHNVSLSAWRRLSFYLIALLLPLLVLAMLEGLLRLGGLQRSFPLVIPADQPGYLALNADFIQRYYSSAEQAPAIAPDSQYILAQKPTGSMRIVLMGGSSAAGFPYGRFGSPAAMLQQQLKLRYPQQHFEVINTAMSAVNSYTLLDITDEVIALQPDLVLIYAGHNEYLGIMGAASGRSHATTLLLLKLRKLALVQAAEQLYAWFNPAESANHSSRTLMATMAQKQQIPFDSTLYQVGLVQFDTNLRLILTQFRQAGVPAVLSTLAANEADQPPFASAALPEALLQNNISLTALQTFIDEQPQHAIAHYLLAQRLQQSGQYSQALSHFTQASDYDALRFRAPSAINQIIRQLSTEFNLALAEGQQQLRDASPDGIIGNSLMLEHLHPNARGYQLLAEAFLQAITDHLPTTDAASLPLTSGLLSPLHQVDLLQAEHKIARLKADFPFRIPARSYIAPEARTVPEQLAQQFSQGGNWLQLSQALLQHYQQQQDAPAAATVAAQLADALPYRADIASLAGQFYFASQILPLAEYYQRSALRLAPDDAQHYLMLSRTLYQQQDYQAALPVVEALLQRYPQHSVGLRQQAQLQQLLSRSTPKSQEPYHEKDGFLPYRIAAAPAVTGID</sequence>
<evidence type="ECO:0000256" key="1">
    <source>
        <dbReference type="SAM" id="Phobius"/>
    </source>
</evidence>
<dbReference type="InterPro" id="IPR036514">
    <property type="entry name" value="SGNH_hydro_sf"/>
</dbReference>
<dbReference type="Pfam" id="PF13432">
    <property type="entry name" value="TPR_16"/>
    <property type="match status" value="1"/>
</dbReference>
<evidence type="ECO:0000313" key="2">
    <source>
        <dbReference type="EMBL" id="VHO05817.1"/>
    </source>
</evidence>
<protein>
    <recommendedName>
        <fullName evidence="3">SGNH hydrolase-type esterase domain-containing protein</fullName>
    </recommendedName>
</protein>
<keyword evidence="1" id="KW-0472">Membrane</keyword>
<dbReference type="GO" id="GO:0004622">
    <property type="term" value="F:phosphatidylcholine lysophospholipase activity"/>
    <property type="evidence" value="ECO:0007669"/>
    <property type="project" value="TreeGrafter"/>
</dbReference>
<keyword evidence="1" id="KW-1133">Transmembrane helix</keyword>
<dbReference type="SUPFAM" id="SSF48452">
    <property type="entry name" value="TPR-like"/>
    <property type="match status" value="1"/>
</dbReference>
<dbReference type="InterPro" id="IPR011990">
    <property type="entry name" value="TPR-like_helical_dom_sf"/>
</dbReference>
<dbReference type="PANTHER" id="PTHR30383:SF5">
    <property type="entry name" value="SGNH HYDROLASE-TYPE ESTERASE DOMAIN-CONTAINING PROTEIN"/>
    <property type="match status" value="1"/>
</dbReference>
<accession>A0A486XWC6</accession>
<gene>
    <name evidence="2" type="ORF">BAL341_2903</name>
</gene>
<evidence type="ECO:0008006" key="3">
    <source>
        <dbReference type="Google" id="ProtNLM"/>
    </source>
</evidence>